<protein>
    <recommendedName>
        <fullName evidence="4">Sigma-70 family RNA polymerase sigma factor</fullName>
    </recommendedName>
</protein>
<dbReference type="RefSeq" id="WP_368008668.1">
    <property type="nucleotide sequence ID" value="NZ_JAMXFF010000044.1"/>
</dbReference>
<name>A0ABT2MYX8_9CYAN</name>
<evidence type="ECO:0000313" key="2">
    <source>
        <dbReference type="EMBL" id="MCT7969195.1"/>
    </source>
</evidence>
<feature type="region of interest" description="Disordered" evidence="1">
    <location>
        <begin position="1"/>
        <end position="26"/>
    </location>
</feature>
<reference evidence="2 3" key="1">
    <citation type="journal article" date="2022" name="Front. Microbiol.">
        <title>High genomic differentiation and limited gene flow indicate recent cryptic speciation within the genus Laspinema (cyanobacteria).</title>
        <authorList>
            <person name="Stanojkovic A."/>
            <person name="Skoupy S."/>
            <person name="Skaloud P."/>
            <person name="Dvorak P."/>
        </authorList>
    </citation>
    <scope>NUCLEOTIDE SEQUENCE [LARGE SCALE GENOMIC DNA]</scope>
    <source>
        <strain evidence="2 3">D2a</strain>
    </source>
</reference>
<gene>
    <name evidence="2" type="ORF">NG799_23035</name>
</gene>
<evidence type="ECO:0000256" key="1">
    <source>
        <dbReference type="SAM" id="MobiDB-lite"/>
    </source>
</evidence>
<evidence type="ECO:0000313" key="3">
    <source>
        <dbReference type="Proteomes" id="UP001525890"/>
    </source>
</evidence>
<feature type="compositionally biased region" description="Basic and acidic residues" evidence="1">
    <location>
        <begin position="1"/>
        <end position="15"/>
    </location>
</feature>
<comment type="caution">
    <text evidence="2">The sequence shown here is derived from an EMBL/GenBank/DDBJ whole genome shotgun (WGS) entry which is preliminary data.</text>
</comment>
<proteinExistence type="predicted"/>
<organism evidence="2 3">
    <name type="scientific">Laspinema palackyanum D2a</name>
    <dbReference type="NCBI Taxonomy" id="2953684"/>
    <lineage>
        <taxon>Bacteria</taxon>
        <taxon>Bacillati</taxon>
        <taxon>Cyanobacteriota</taxon>
        <taxon>Cyanophyceae</taxon>
        <taxon>Oscillatoriophycideae</taxon>
        <taxon>Oscillatoriales</taxon>
        <taxon>Laspinemataceae</taxon>
        <taxon>Laspinema</taxon>
        <taxon>Laspinema palackyanum</taxon>
    </lineage>
</organism>
<evidence type="ECO:0008006" key="4">
    <source>
        <dbReference type="Google" id="ProtNLM"/>
    </source>
</evidence>
<keyword evidence="3" id="KW-1185">Reference proteome</keyword>
<sequence>MPERDRNRQDEEMQHYAELAQGHPPQSRERQLALTKLVGAIAGSGKLSRPRQGEFIAVYEEIYAEALSRLWLFVCENIDRYDSGRGSVMTWVNYLLDKRFIIEGIKTVVGKKGDRPLSTAEVELIPQPETQPSPSQLLQQYIEEDRDGLFQRTHLKNRPDVNFQQIALARLAGIKWKTLSVDLNVTVSTLSSFYQRSLKELSVPLQTLFIDE</sequence>
<dbReference type="EMBL" id="JAMXFF010000044">
    <property type="protein sequence ID" value="MCT7969195.1"/>
    <property type="molecule type" value="Genomic_DNA"/>
</dbReference>
<accession>A0ABT2MYX8</accession>
<dbReference type="Proteomes" id="UP001525890">
    <property type="component" value="Unassembled WGS sequence"/>
</dbReference>